<gene>
    <name evidence="1" type="ORF">REH74_025750</name>
</gene>
<sequence length="114" mass="13015">MNKKASVGLLFFPVTCYAEVSDKIPTIVGMWSTSLVLGIIFFLVSLRYKFAPVLAIFISFLLAYSFYDMYVDTSFREAVVMEQGGNYFLNGYASSIVVFIFSILGRFFHNKTRR</sequence>
<dbReference type="EMBL" id="JAVHXJ020000268">
    <property type="protein sequence ID" value="MGI1900935.1"/>
    <property type="molecule type" value="Genomic_DNA"/>
</dbReference>
<comment type="caution">
    <text evidence="1">The sequence shown here is derived from an EMBL/GenBank/DDBJ whole genome shotgun (WGS) entry which is preliminary data.</text>
</comment>
<reference evidence="1" key="1">
    <citation type="submission" date="2024-11" db="EMBL/GenBank/DDBJ databases">
        <title>Identification of new Vibrio campbellii strains harboring the pVA1 plasmid isolated from Penaeus vannamei postlarvae affected by outbreaks of acute hepatopancreatic necrosis disease (AHPND) in Mexico.</title>
        <authorList>
            <person name="Gomez-Gil B."/>
            <person name="Enciso-Ibarra J."/>
        </authorList>
    </citation>
    <scope>NUCLEOTIDE SEQUENCE</scope>
    <source>
        <strain evidence="1">M270204</strain>
    </source>
</reference>
<proteinExistence type="predicted"/>
<evidence type="ECO:0000313" key="1">
    <source>
        <dbReference type="EMBL" id="MGI1900935.1"/>
    </source>
</evidence>
<organism evidence="1 2">
    <name type="scientific">Vibrio campbellii</name>
    <dbReference type="NCBI Taxonomy" id="680"/>
    <lineage>
        <taxon>Bacteria</taxon>
        <taxon>Pseudomonadati</taxon>
        <taxon>Pseudomonadota</taxon>
        <taxon>Gammaproteobacteria</taxon>
        <taxon>Vibrionales</taxon>
        <taxon>Vibrionaceae</taxon>
        <taxon>Vibrio</taxon>
    </lineage>
</organism>
<accession>A0ACC7RLM3</accession>
<protein>
    <submittedName>
        <fullName evidence="1">Uncharacterized protein</fullName>
    </submittedName>
</protein>
<evidence type="ECO:0000313" key="2">
    <source>
        <dbReference type="Proteomes" id="UP001354073"/>
    </source>
</evidence>
<name>A0ACC7RLM3_9VIBR</name>
<dbReference type="Proteomes" id="UP001354073">
    <property type="component" value="Unassembled WGS sequence"/>
</dbReference>